<evidence type="ECO:0000313" key="3">
    <source>
        <dbReference type="Proteomes" id="UP000652761"/>
    </source>
</evidence>
<feature type="compositionally biased region" description="Basic and acidic residues" evidence="1">
    <location>
        <begin position="20"/>
        <end position="34"/>
    </location>
</feature>
<reference evidence="2" key="1">
    <citation type="submission" date="2017-07" db="EMBL/GenBank/DDBJ databases">
        <title>Taro Niue Genome Assembly and Annotation.</title>
        <authorList>
            <person name="Atibalentja N."/>
            <person name="Keating K."/>
            <person name="Fields C.J."/>
        </authorList>
    </citation>
    <scope>NUCLEOTIDE SEQUENCE</scope>
    <source>
        <strain evidence="2">Niue_2</strain>
        <tissue evidence="2">Leaf</tissue>
    </source>
</reference>
<evidence type="ECO:0000256" key="1">
    <source>
        <dbReference type="SAM" id="MobiDB-lite"/>
    </source>
</evidence>
<dbReference type="AlphaFoldDB" id="A0A843W1V8"/>
<dbReference type="Proteomes" id="UP000652761">
    <property type="component" value="Unassembled WGS sequence"/>
</dbReference>
<sequence length="98" mass="11482">MDSHMADEQVVPMKYPEVSVHGKREPDSKQGQQHLERGVCEALTCFHPPQPPGRWHSFLVHHGTGLQTFLVHMQLYVEATQHQGWQLLLDYQWEPWQN</sequence>
<accession>A0A843W1V8</accession>
<feature type="region of interest" description="Disordered" evidence="1">
    <location>
        <begin position="1"/>
        <end position="34"/>
    </location>
</feature>
<organism evidence="2 3">
    <name type="scientific">Colocasia esculenta</name>
    <name type="common">Wild taro</name>
    <name type="synonym">Arum esculentum</name>
    <dbReference type="NCBI Taxonomy" id="4460"/>
    <lineage>
        <taxon>Eukaryota</taxon>
        <taxon>Viridiplantae</taxon>
        <taxon>Streptophyta</taxon>
        <taxon>Embryophyta</taxon>
        <taxon>Tracheophyta</taxon>
        <taxon>Spermatophyta</taxon>
        <taxon>Magnoliopsida</taxon>
        <taxon>Liliopsida</taxon>
        <taxon>Araceae</taxon>
        <taxon>Aroideae</taxon>
        <taxon>Colocasieae</taxon>
        <taxon>Colocasia</taxon>
    </lineage>
</organism>
<keyword evidence="3" id="KW-1185">Reference proteome</keyword>
<evidence type="ECO:0000313" key="2">
    <source>
        <dbReference type="EMBL" id="MQM03762.1"/>
    </source>
</evidence>
<proteinExistence type="predicted"/>
<protein>
    <submittedName>
        <fullName evidence="2">Uncharacterized protein</fullName>
    </submittedName>
</protein>
<dbReference type="EMBL" id="NMUH01003092">
    <property type="protein sequence ID" value="MQM03762.1"/>
    <property type="molecule type" value="Genomic_DNA"/>
</dbReference>
<gene>
    <name evidence="2" type="ORF">Taro_036547</name>
</gene>
<comment type="caution">
    <text evidence="2">The sequence shown here is derived from an EMBL/GenBank/DDBJ whole genome shotgun (WGS) entry which is preliminary data.</text>
</comment>
<name>A0A843W1V8_COLES</name>